<dbReference type="PATRIC" id="fig|796937.3.peg.921"/>
<keyword evidence="1" id="KW-0378">Hydrolase</keyword>
<dbReference type="GO" id="GO:0004040">
    <property type="term" value="F:amidase activity"/>
    <property type="evidence" value="ECO:0007669"/>
    <property type="project" value="InterPro"/>
</dbReference>
<dbReference type="SMART" id="SM00047">
    <property type="entry name" value="LYZ2"/>
    <property type="match status" value="1"/>
</dbReference>
<evidence type="ECO:0000259" key="2">
    <source>
        <dbReference type="SMART" id="SM00047"/>
    </source>
</evidence>
<sequence length="239" mass="26654">MDIKISSYIQHYVGPSQSYYNAQNRFDSILKYKLGVYKEDKSLTDENVIFDHDDKKIENNEGSAVFSDNPKVSKDSFYPVKPLAKTVGSILINGILDTTDVRKKSNYSAEYLNSKLAGTPLAGLGEDFKRAEDLYGINSIVLMSMAKLESDFGRSKIAMDKNNLFGYQAYDSSPYSSAKSYSTKKDSIYDVAKHLSNNYLTPSGDYFNGYSVDAIGLKYSTDVSWASKVKKIASELIKA</sequence>
<evidence type="ECO:0000313" key="3">
    <source>
        <dbReference type="EMBL" id="EHL15602.1"/>
    </source>
</evidence>
<gene>
    <name evidence="3" type="ORF">HMPREF9629_01726</name>
</gene>
<evidence type="ECO:0000256" key="1">
    <source>
        <dbReference type="ARBA" id="ARBA00022801"/>
    </source>
</evidence>
<dbReference type="HOGENOM" id="CLU_1183382_0_0_9"/>
<evidence type="ECO:0000313" key="4">
    <source>
        <dbReference type="Proteomes" id="UP000006437"/>
    </source>
</evidence>
<dbReference type="Gene3D" id="1.10.530.10">
    <property type="match status" value="1"/>
</dbReference>
<dbReference type="Proteomes" id="UP000006437">
    <property type="component" value="Unassembled WGS sequence"/>
</dbReference>
<dbReference type="Pfam" id="PF01832">
    <property type="entry name" value="Glucosaminidase"/>
    <property type="match status" value="1"/>
</dbReference>
<organism evidence="3 4">
    <name type="scientific">Peptoanaerobacter stomatis</name>
    <dbReference type="NCBI Taxonomy" id="796937"/>
    <lineage>
        <taxon>Bacteria</taxon>
        <taxon>Bacillati</taxon>
        <taxon>Bacillota</taxon>
        <taxon>Clostridia</taxon>
        <taxon>Peptostreptococcales</taxon>
        <taxon>Filifactoraceae</taxon>
        <taxon>Peptoanaerobacter</taxon>
    </lineage>
</organism>
<dbReference type="EMBL" id="AFZE01000010">
    <property type="protein sequence ID" value="EHL15602.1"/>
    <property type="molecule type" value="Genomic_DNA"/>
</dbReference>
<dbReference type="InterPro" id="IPR051056">
    <property type="entry name" value="Glycosyl_Hydrolase_73"/>
</dbReference>
<proteinExistence type="predicted"/>
<dbReference type="PANTHER" id="PTHR33308">
    <property type="entry name" value="PEPTIDOGLYCAN HYDROLASE FLGJ"/>
    <property type="match status" value="1"/>
</dbReference>
<protein>
    <recommendedName>
        <fullName evidence="2">Mannosyl-glycoprotein endo-beta-N-acetylglucosamidase-like domain-containing protein</fullName>
    </recommendedName>
</protein>
<feature type="domain" description="Mannosyl-glycoprotein endo-beta-N-acetylglucosamidase-like" evidence="2">
    <location>
        <begin position="113"/>
        <end position="238"/>
    </location>
</feature>
<dbReference type="BioCyc" id="EBAC796937-HMP:GMGH-1734-MONOMER"/>
<reference evidence="3 4" key="1">
    <citation type="submission" date="2011-08" db="EMBL/GenBank/DDBJ databases">
        <title>The Genome Sequence of Eubacteriaceae bacterium ACC19a.</title>
        <authorList>
            <consortium name="The Broad Institute Genome Sequencing Platform"/>
            <person name="Earl A."/>
            <person name="Ward D."/>
            <person name="Feldgarden M."/>
            <person name="Gevers D."/>
            <person name="Sizova M."/>
            <person name="Hazen A."/>
            <person name="Epstein S."/>
            <person name="Young S.K."/>
            <person name="Zeng Q."/>
            <person name="Gargeya S."/>
            <person name="Fitzgerald M."/>
            <person name="Haas B."/>
            <person name="Abouelleil A."/>
            <person name="Alvarado L."/>
            <person name="Arachchi H.M."/>
            <person name="Berlin A."/>
            <person name="Brown A."/>
            <person name="Chapman S.B."/>
            <person name="Chen Z."/>
            <person name="Dunbar C."/>
            <person name="Freedman E."/>
            <person name="Gearin G."/>
            <person name="Gellesch M."/>
            <person name="Goldberg J."/>
            <person name="Griggs A."/>
            <person name="Gujja S."/>
            <person name="Heiman D."/>
            <person name="Howarth C."/>
            <person name="Larson L."/>
            <person name="Lui A."/>
            <person name="MacDonald P.J.P."/>
            <person name="Montmayeur A."/>
            <person name="Murphy C."/>
            <person name="Neiman D."/>
            <person name="Pearson M."/>
            <person name="Priest M."/>
            <person name="Roberts A."/>
            <person name="Saif S."/>
            <person name="Shea T."/>
            <person name="Shenoy N."/>
            <person name="Sisk P."/>
            <person name="Stolte C."/>
            <person name="Sykes S."/>
            <person name="Wortman J."/>
            <person name="Nusbaum C."/>
            <person name="Birren B."/>
        </authorList>
    </citation>
    <scope>NUCLEOTIDE SEQUENCE [LARGE SCALE GENOMIC DNA]</scope>
    <source>
        <strain evidence="3 4">ACC19a</strain>
    </source>
</reference>
<dbReference type="InterPro" id="IPR002901">
    <property type="entry name" value="MGlyc_endo_b_GlcNAc-like_dom"/>
</dbReference>
<dbReference type="AlphaFoldDB" id="G9WZX0"/>
<dbReference type="PANTHER" id="PTHR33308:SF9">
    <property type="entry name" value="PEPTIDOGLYCAN HYDROLASE FLGJ"/>
    <property type="match status" value="1"/>
</dbReference>
<accession>G9WZX0</accession>
<comment type="caution">
    <text evidence="3">The sequence shown here is derived from an EMBL/GenBank/DDBJ whole genome shotgun (WGS) entry which is preliminary data.</text>
</comment>
<dbReference type="RefSeq" id="WP_009525955.1">
    <property type="nucleotide sequence ID" value="NZ_JH414559.1"/>
</dbReference>
<name>G9WZX0_9FIRM</name>